<evidence type="ECO:0000313" key="2">
    <source>
        <dbReference type="Proteomes" id="UP001497535"/>
    </source>
</evidence>
<proteinExistence type="predicted"/>
<gene>
    <name evidence="1" type="ORF">MENTE1834_LOCUS36900</name>
</gene>
<dbReference type="EMBL" id="CAVMJV010000076">
    <property type="protein sequence ID" value="CAK5089199.1"/>
    <property type="molecule type" value="Genomic_DNA"/>
</dbReference>
<dbReference type="Proteomes" id="UP001497535">
    <property type="component" value="Unassembled WGS sequence"/>
</dbReference>
<name>A0ACB1AD36_MELEN</name>
<evidence type="ECO:0000313" key="1">
    <source>
        <dbReference type="EMBL" id="CAK5089199.1"/>
    </source>
</evidence>
<accession>A0ACB1AD36</accession>
<reference evidence="1" key="1">
    <citation type="submission" date="2023-11" db="EMBL/GenBank/DDBJ databases">
        <authorList>
            <person name="Poullet M."/>
        </authorList>
    </citation>
    <scope>NUCLEOTIDE SEQUENCE</scope>
    <source>
        <strain evidence="1">E1834</strain>
    </source>
</reference>
<keyword evidence="2" id="KW-1185">Reference proteome</keyword>
<sequence>MLRQLPHPMANQILWEVSYIEVCLRYLKARFCLSIMYRFSTLTSLPMKYRSKQKQYQHILD</sequence>
<protein>
    <submittedName>
        <fullName evidence="1">Uncharacterized protein</fullName>
    </submittedName>
</protein>
<organism evidence="1 2">
    <name type="scientific">Meloidogyne enterolobii</name>
    <name type="common">Root-knot nematode worm</name>
    <name type="synonym">Meloidogyne mayaguensis</name>
    <dbReference type="NCBI Taxonomy" id="390850"/>
    <lineage>
        <taxon>Eukaryota</taxon>
        <taxon>Metazoa</taxon>
        <taxon>Ecdysozoa</taxon>
        <taxon>Nematoda</taxon>
        <taxon>Chromadorea</taxon>
        <taxon>Rhabditida</taxon>
        <taxon>Tylenchina</taxon>
        <taxon>Tylenchomorpha</taxon>
        <taxon>Tylenchoidea</taxon>
        <taxon>Meloidogynidae</taxon>
        <taxon>Meloidogyninae</taxon>
        <taxon>Meloidogyne</taxon>
    </lineage>
</organism>
<comment type="caution">
    <text evidence="1">The sequence shown here is derived from an EMBL/GenBank/DDBJ whole genome shotgun (WGS) entry which is preliminary data.</text>
</comment>